<evidence type="ECO:0000313" key="2">
    <source>
        <dbReference type="EMBL" id="RDW89695.1"/>
    </source>
</evidence>
<feature type="region of interest" description="Disordered" evidence="1">
    <location>
        <begin position="80"/>
        <end position="182"/>
    </location>
</feature>
<evidence type="ECO:0000313" key="3">
    <source>
        <dbReference type="Proteomes" id="UP000256645"/>
    </source>
</evidence>
<organism evidence="2 3">
    <name type="scientific">Coleophoma cylindrospora</name>
    <dbReference type="NCBI Taxonomy" id="1849047"/>
    <lineage>
        <taxon>Eukaryota</taxon>
        <taxon>Fungi</taxon>
        <taxon>Dikarya</taxon>
        <taxon>Ascomycota</taxon>
        <taxon>Pezizomycotina</taxon>
        <taxon>Leotiomycetes</taxon>
        <taxon>Helotiales</taxon>
        <taxon>Dermateaceae</taxon>
        <taxon>Coleophoma</taxon>
    </lineage>
</organism>
<keyword evidence="3" id="KW-1185">Reference proteome</keyword>
<accession>A0A3D8STT1</accession>
<dbReference type="Proteomes" id="UP000256645">
    <property type="component" value="Unassembled WGS sequence"/>
</dbReference>
<gene>
    <name evidence="2" type="ORF">BP6252_01727</name>
</gene>
<reference evidence="2 3" key="1">
    <citation type="journal article" date="2018" name="IMA Fungus">
        <title>IMA Genome-F 9: Draft genome sequence of Annulohypoxylon stygium, Aspergillus mulundensis, Berkeleyomyces basicola (syn. Thielaviopsis basicola), Ceratocystis smalleyi, two Cercospora beticola strains, Coleophoma cylindrospora, Fusarium fracticaudum, Phialophora cf. hyalina, and Morchella septimelata.</title>
        <authorList>
            <person name="Wingfield B.D."/>
            <person name="Bills G.F."/>
            <person name="Dong Y."/>
            <person name="Huang W."/>
            <person name="Nel W.J."/>
            <person name="Swalarsk-Parry B.S."/>
            <person name="Vaghefi N."/>
            <person name="Wilken P.M."/>
            <person name="An Z."/>
            <person name="de Beer Z.W."/>
            <person name="De Vos L."/>
            <person name="Chen L."/>
            <person name="Duong T.A."/>
            <person name="Gao Y."/>
            <person name="Hammerbacher A."/>
            <person name="Kikkert J.R."/>
            <person name="Li Y."/>
            <person name="Li H."/>
            <person name="Li K."/>
            <person name="Li Q."/>
            <person name="Liu X."/>
            <person name="Ma X."/>
            <person name="Naidoo K."/>
            <person name="Pethybridge S.J."/>
            <person name="Sun J."/>
            <person name="Steenkamp E.T."/>
            <person name="van der Nest M.A."/>
            <person name="van Wyk S."/>
            <person name="Wingfield M.J."/>
            <person name="Xiong C."/>
            <person name="Yue Q."/>
            <person name="Zhang X."/>
        </authorList>
    </citation>
    <scope>NUCLEOTIDE SEQUENCE [LARGE SCALE GENOMIC DNA]</scope>
    <source>
        <strain evidence="2 3">BP6252</strain>
    </source>
</reference>
<proteinExistence type="predicted"/>
<dbReference type="EMBL" id="PDLM01000001">
    <property type="protein sequence ID" value="RDW89695.1"/>
    <property type="molecule type" value="Genomic_DNA"/>
</dbReference>
<feature type="compositionally biased region" description="Basic and acidic residues" evidence="1">
    <location>
        <begin position="153"/>
        <end position="175"/>
    </location>
</feature>
<feature type="compositionally biased region" description="Polar residues" evidence="1">
    <location>
        <begin position="119"/>
        <end position="151"/>
    </location>
</feature>
<name>A0A3D8STT1_9HELO</name>
<sequence>MSSVRMRYRAMPVVSVEVDVNPPKHPLLRAKHQHSSGWGEQVATSTSLPIIPLNWTGLTTCHRKTPSARLMMSFARSGNWSRPTITTATRSDPTRARTVASEAQLNGQRRAEAQESDAQKFQQTIGRASHDITSVKTRANTSQAQESSSQKKPQHESRIGQEPESKRQTDAREEPVCSPDMASIPAAAAPLLCTYAARPDPVSSQTKV</sequence>
<dbReference type="AlphaFoldDB" id="A0A3D8STT1"/>
<feature type="compositionally biased region" description="Polar residues" evidence="1">
    <location>
        <begin position="80"/>
        <end position="91"/>
    </location>
</feature>
<comment type="caution">
    <text evidence="2">The sequence shown here is derived from an EMBL/GenBank/DDBJ whole genome shotgun (WGS) entry which is preliminary data.</text>
</comment>
<protein>
    <submittedName>
        <fullName evidence="2">Uncharacterized protein</fullName>
    </submittedName>
</protein>
<evidence type="ECO:0000256" key="1">
    <source>
        <dbReference type="SAM" id="MobiDB-lite"/>
    </source>
</evidence>